<dbReference type="OrthoDB" id="1682804at2"/>
<dbReference type="STRING" id="1616.IV73_GL000195"/>
<accession>A0A0R2JNJ9</accession>
<name>A0A0R2JNJ9_9LACO</name>
<feature type="transmembrane region" description="Helical" evidence="1">
    <location>
        <begin position="95"/>
        <end position="116"/>
    </location>
</feature>
<feature type="transmembrane region" description="Helical" evidence="1">
    <location>
        <begin position="15"/>
        <end position="36"/>
    </location>
</feature>
<gene>
    <name evidence="2" type="ORF">IV73_GL000195</name>
</gene>
<proteinExistence type="predicted"/>
<evidence type="ECO:0000313" key="3">
    <source>
        <dbReference type="Proteomes" id="UP000051655"/>
    </source>
</evidence>
<organism evidence="2 3">
    <name type="scientific">Weissella kandleri</name>
    <dbReference type="NCBI Taxonomy" id="1616"/>
    <lineage>
        <taxon>Bacteria</taxon>
        <taxon>Bacillati</taxon>
        <taxon>Bacillota</taxon>
        <taxon>Bacilli</taxon>
        <taxon>Lactobacillales</taxon>
        <taxon>Lactobacillaceae</taxon>
        <taxon>Weissella</taxon>
    </lineage>
</organism>
<reference evidence="2 3" key="1">
    <citation type="journal article" date="2015" name="Genome Announc.">
        <title>Expanding the biotechnology potential of lactobacilli through comparative genomics of 213 strains and associated genera.</title>
        <authorList>
            <person name="Sun Z."/>
            <person name="Harris H.M."/>
            <person name="McCann A."/>
            <person name="Guo C."/>
            <person name="Argimon S."/>
            <person name="Zhang W."/>
            <person name="Yang X."/>
            <person name="Jeffery I.B."/>
            <person name="Cooney J.C."/>
            <person name="Kagawa T.F."/>
            <person name="Liu W."/>
            <person name="Song Y."/>
            <person name="Salvetti E."/>
            <person name="Wrobel A."/>
            <person name="Rasinkangas P."/>
            <person name="Parkhill J."/>
            <person name="Rea M.C."/>
            <person name="O'Sullivan O."/>
            <person name="Ritari J."/>
            <person name="Douillard F.P."/>
            <person name="Paul Ross R."/>
            <person name="Yang R."/>
            <person name="Briner A.E."/>
            <person name="Felis G.E."/>
            <person name="de Vos W.M."/>
            <person name="Barrangou R."/>
            <person name="Klaenhammer T.R."/>
            <person name="Caufield P.W."/>
            <person name="Cui Y."/>
            <person name="Zhang H."/>
            <person name="O'Toole P.W."/>
        </authorList>
    </citation>
    <scope>NUCLEOTIDE SEQUENCE [LARGE SCALE GENOMIC DNA]</scope>
    <source>
        <strain evidence="2 3">DSM 20593</strain>
    </source>
</reference>
<evidence type="ECO:0008006" key="4">
    <source>
        <dbReference type="Google" id="ProtNLM"/>
    </source>
</evidence>
<dbReference type="AlphaFoldDB" id="A0A0R2JNJ9"/>
<keyword evidence="1" id="KW-0472">Membrane</keyword>
<sequence>MKDEIERLDILIGKILRFGVAISLVLMAVGAVLLVFKNRNAVMPYFNYLSLHSLIQGMLRLQPNAWFMGGMLTLILTPVLRVISSIFVFAQVKDWRYVLITSIVLVILLIAILFGVKAA</sequence>
<dbReference type="InterPro" id="IPR012861">
    <property type="entry name" value="DUF1634"/>
</dbReference>
<keyword evidence="1" id="KW-1133">Transmembrane helix</keyword>
<dbReference type="Pfam" id="PF07843">
    <property type="entry name" value="DUF1634"/>
    <property type="match status" value="1"/>
</dbReference>
<feature type="transmembrane region" description="Helical" evidence="1">
    <location>
        <begin position="65"/>
        <end position="89"/>
    </location>
</feature>
<dbReference type="Proteomes" id="UP000051655">
    <property type="component" value="Unassembled WGS sequence"/>
</dbReference>
<keyword evidence="3" id="KW-1185">Reference proteome</keyword>
<comment type="caution">
    <text evidence="2">The sequence shown here is derived from an EMBL/GenBank/DDBJ whole genome shotgun (WGS) entry which is preliminary data.</text>
</comment>
<protein>
    <recommendedName>
        <fullName evidence="4">Integral membrane protein</fullName>
    </recommendedName>
</protein>
<evidence type="ECO:0000256" key="1">
    <source>
        <dbReference type="SAM" id="Phobius"/>
    </source>
</evidence>
<dbReference type="RefSeq" id="WP_057753507.1">
    <property type="nucleotide sequence ID" value="NZ_JQBP01000001.1"/>
</dbReference>
<keyword evidence="1" id="KW-0812">Transmembrane</keyword>
<evidence type="ECO:0000313" key="2">
    <source>
        <dbReference type="EMBL" id="KRN75700.1"/>
    </source>
</evidence>
<dbReference type="PATRIC" id="fig|1616.3.peg.200"/>
<dbReference type="EMBL" id="JQBP01000001">
    <property type="protein sequence ID" value="KRN75700.1"/>
    <property type="molecule type" value="Genomic_DNA"/>
</dbReference>